<dbReference type="eggNOG" id="COG5516">
    <property type="taxonomic scope" value="Bacteria"/>
</dbReference>
<reference evidence="3" key="1">
    <citation type="submission" date="2009-10" db="EMBL/GenBank/DDBJ databases">
        <title>The complete chromosome of Gordonia bronchialis DSM 43247.</title>
        <authorList>
            <consortium name="US DOE Joint Genome Institute (JGI-PGF)"/>
            <person name="Lucas S."/>
            <person name="Copeland A."/>
            <person name="Lapidus A."/>
            <person name="Glavina del Rio T."/>
            <person name="Dalin E."/>
            <person name="Tice H."/>
            <person name="Bruce D."/>
            <person name="Goodwin L."/>
            <person name="Pitluck S."/>
            <person name="Kyrpides N."/>
            <person name="Mavromatis K."/>
            <person name="Ivanova N."/>
            <person name="Ovchinnikova G."/>
            <person name="Saunders E."/>
            <person name="Brettin T."/>
            <person name="Detter J.C."/>
            <person name="Han C."/>
            <person name="Larimer F."/>
            <person name="Land M."/>
            <person name="Hauser L."/>
            <person name="Markowitz V."/>
            <person name="Cheng J.-F."/>
            <person name="Hugenholtz P."/>
            <person name="Woyke T."/>
            <person name="Wu D."/>
            <person name="Jando M."/>
            <person name="Schneider S."/>
            <person name="Goeker M."/>
            <person name="Klenk H.-P."/>
            <person name="Eisen J.A."/>
        </authorList>
    </citation>
    <scope>NUCLEOTIDE SEQUENCE [LARGE SCALE GENOMIC DNA]</scope>
    <source>
        <strain evidence="3">ATCC 25592 / DSM 43247 / BCRC 13721 / JCM 3198 / KCTC 3076 / NBRC 16047 / NCTC 10667</strain>
    </source>
</reference>
<accession>D0L8F7</accession>
<keyword evidence="3" id="KW-1185">Reference proteome</keyword>
<dbReference type="EMBL" id="CP001802">
    <property type="protein sequence ID" value="ACY23905.1"/>
    <property type="molecule type" value="Genomic_DNA"/>
</dbReference>
<feature type="domain" description="Zinc finger CGNR" evidence="1">
    <location>
        <begin position="129"/>
        <end position="171"/>
    </location>
</feature>
<organism evidence="2 3">
    <name type="scientific">Gordonia bronchialis (strain ATCC 25592 / DSM 43247 / BCRC 13721 / JCM 3198 / KCTC 3076 / NBRC 16047 / NCTC 10667)</name>
    <name type="common">Rhodococcus bronchialis</name>
    <dbReference type="NCBI Taxonomy" id="526226"/>
    <lineage>
        <taxon>Bacteria</taxon>
        <taxon>Bacillati</taxon>
        <taxon>Actinomycetota</taxon>
        <taxon>Actinomycetes</taxon>
        <taxon>Mycobacteriales</taxon>
        <taxon>Gordoniaceae</taxon>
        <taxon>Gordonia</taxon>
    </lineage>
</organism>
<dbReference type="Gene3D" id="1.10.3300.10">
    <property type="entry name" value="Jann2411-like domain"/>
    <property type="match status" value="1"/>
</dbReference>
<dbReference type="HOGENOM" id="CLU_087298_1_1_11"/>
<dbReference type="InterPro" id="IPR023286">
    <property type="entry name" value="ABATE_dom_sf"/>
</dbReference>
<dbReference type="PANTHER" id="PTHR35525">
    <property type="entry name" value="BLL6575 PROTEIN"/>
    <property type="match status" value="1"/>
</dbReference>
<gene>
    <name evidence="2" type="ordered locus">Gbro_4790</name>
</gene>
<evidence type="ECO:0000313" key="2">
    <source>
        <dbReference type="EMBL" id="ACY23905.1"/>
    </source>
</evidence>
<dbReference type="AlphaFoldDB" id="D0L8F7"/>
<proteinExistence type="predicted"/>
<reference evidence="2 3" key="2">
    <citation type="journal article" date="2010" name="Stand. Genomic Sci.">
        <title>Complete genome sequence of Gordonia bronchialis type strain (3410).</title>
        <authorList>
            <person name="Ivanova N."/>
            <person name="Sikorski J."/>
            <person name="Jando M."/>
            <person name="Lapidus A."/>
            <person name="Nolan M."/>
            <person name="Lucas S."/>
            <person name="Del Rio T.G."/>
            <person name="Tice H."/>
            <person name="Copeland A."/>
            <person name="Cheng J.F."/>
            <person name="Chen F."/>
            <person name="Bruce D."/>
            <person name="Goodwin L."/>
            <person name="Pitluck S."/>
            <person name="Mavromatis K."/>
            <person name="Ovchinnikova G."/>
            <person name="Pati A."/>
            <person name="Chen A."/>
            <person name="Palaniappan K."/>
            <person name="Land M."/>
            <person name="Hauser L."/>
            <person name="Chang Y.J."/>
            <person name="Jeffries C.D."/>
            <person name="Chain P."/>
            <person name="Saunders E."/>
            <person name="Han C."/>
            <person name="Detter J.C."/>
            <person name="Brettin T."/>
            <person name="Rohde M."/>
            <person name="Goker M."/>
            <person name="Bristow J."/>
            <person name="Eisen J.A."/>
            <person name="Markowitz V."/>
            <person name="Hugenholtz P."/>
            <person name="Klenk H.P."/>
            <person name="Kyrpides N.C."/>
        </authorList>
    </citation>
    <scope>NUCLEOTIDE SEQUENCE [LARGE SCALE GENOMIC DNA]</scope>
    <source>
        <strain evidence="3">ATCC 25592 / DSM 43247 / BCRC 13721 / JCM 3198 / KCTC 3076 / NBRC 16047 / NCTC 10667</strain>
    </source>
</reference>
<protein>
    <recommendedName>
        <fullName evidence="1">Zinc finger CGNR domain-containing protein</fullName>
    </recommendedName>
</protein>
<dbReference type="Proteomes" id="UP000001219">
    <property type="component" value="Chromosome"/>
</dbReference>
<dbReference type="InterPro" id="IPR010852">
    <property type="entry name" value="ABATE"/>
</dbReference>
<dbReference type="RefSeq" id="WP_012836376.1">
    <property type="nucleotide sequence ID" value="NC_013441.1"/>
</dbReference>
<dbReference type="STRING" id="526226.Gbro_4790"/>
<evidence type="ECO:0000259" key="1">
    <source>
        <dbReference type="Pfam" id="PF11706"/>
    </source>
</evidence>
<dbReference type="KEGG" id="gbr:Gbro_4790"/>
<sequence>MHFNHYGRDAVELAVALVNDRPAGPADLATRCVEAGFVLVGAPTDDDHRRLGRFLDLWYLVAATADENGRAAQMNSILDRYACPPRMTNHLGTGWHLHFRDDDVPVWRQVATLLGVGTAMHLTGRGIDRLGVCVADTCPRVYADTSRNGRQRYCSPACANRAAVRRHRARQS</sequence>
<dbReference type="InterPro" id="IPR021005">
    <property type="entry name" value="Znf_CGNR"/>
</dbReference>
<name>D0L8F7_GORB4</name>
<dbReference type="OrthoDB" id="3531194at2"/>
<dbReference type="Pfam" id="PF11706">
    <property type="entry name" value="zf-CGNR"/>
    <property type="match status" value="1"/>
</dbReference>
<dbReference type="PANTHER" id="PTHR35525:SF3">
    <property type="entry name" value="BLL6575 PROTEIN"/>
    <property type="match status" value="1"/>
</dbReference>
<dbReference type="SUPFAM" id="SSF160904">
    <property type="entry name" value="Jann2411-like"/>
    <property type="match status" value="1"/>
</dbReference>
<evidence type="ECO:0000313" key="3">
    <source>
        <dbReference type="Proteomes" id="UP000001219"/>
    </source>
</evidence>